<comment type="function">
    <text evidence="7">Component of the EKC/KEOPS complex that is required for the formation of a threonylcarbamoyl group on adenosine at position 37 (t(6)A37) in tRNAs that read codons beginning with adenine. The complex is probably involved in the transfer of the threonylcarbamoyl moiety of threonylcarbamoyl-AMP (TC-AMP) to the N6 group of A37. CGI121 acts as an allosteric effector that regulates the t(6)A activity of the complex. The EKC/KEOPS complex also promotes both telomere uncapping and telomere elongation. The complex is required for efficient recruitment of transcriptional coactivators. CGI121 is not required for tRNA modification.</text>
</comment>
<evidence type="ECO:0000313" key="11">
    <source>
        <dbReference type="Proteomes" id="UP000664203"/>
    </source>
</evidence>
<evidence type="ECO:0000313" key="10">
    <source>
        <dbReference type="EMBL" id="CAF9943031.1"/>
    </source>
</evidence>
<dbReference type="OrthoDB" id="329139at2759"/>
<keyword evidence="11" id="KW-1185">Reference proteome</keyword>
<dbReference type="GO" id="GO:0000408">
    <property type="term" value="C:EKC/KEOPS complex"/>
    <property type="evidence" value="ECO:0007669"/>
    <property type="project" value="TreeGrafter"/>
</dbReference>
<dbReference type="Proteomes" id="UP000664203">
    <property type="component" value="Unassembled WGS sequence"/>
</dbReference>
<reference evidence="10" key="1">
    <citation type="submission" date="2021-03" db="EMBL/GenBank/DDBJ databases">
        <authorList>
            <person name="Tagirdzhanova G."/>
        </authorList>
    </citation>
    <scope>NUCLEOTIDE SEQUENCE</scope>
</reference>
<dbReference type="Pfam" id="PF08617">
    <property type="entry name" value="CGI-121"/>
    <property type="match status" value="1"/>
</dbReference>
<keyword evidence="5" id="KW-0819">tRNA processing</keyword>
<dbReference type="GO" id="GO:0002949">
    <property type="term" value="P:tRNA threonylcarbamoyladenosine modification"/>
    <property type="evidence" value="ECO:0007669"/>
    <property type="project" value="TreeGrafter"/>
</dbReference>
<dbReference type="EMBL" id="CAJPDR010000868">
    <property type="protein sequence ID" value="CAF9943031.1"/>
    <property type="molecule type" value="Genomic_DNA"/>
</dbReference>
<evidence type="ECO:0000256" key="3">
    <source>
        <dbReference type="ARBA" id="ARBA00015316"/>
    </source>
</evidence>
<name>A0A8H3J972_9LECA</name>
<dbReference type="InterPro" id="IPR013926">
    <property type="entry name" value="CGI121/TPRKB"/>
</dbReference>
<evidence type="ECO:0000256" key="7">
    <source>
        <dbReference type="ARBA" id="ARBA00025043"/>
    </source>
</evidence>
<evidence type="ECO:0000256" key="8">
    <source>
        <dbReference type="RuleBase" id="RU004398"/>
    </source>
</evidence>
<dbReference type="PANTHER" id="PTHR15840">
    <property type="entry name" value="CGI-121 FAMILY MEMBER"/>
    <property type="match status" value="1"/>
</dbReference>
<dbReference type="SUPFAM" id="SSF143870">
    <property type="entry name" value="PF0523-like"/>
    <property type="match status" value="1"/>
</dbReference>
<organism evidence="10 11">
    <name type="scientific">Alectoria fallacina</name>
    <dbReference type="NCBI Taxonomy" id="1903189"/>
    <lineage>
        <taxon>Eukaryota</taxon>
        <taxon>Fungi</taxon>
        <taxon>Dikarya</taxon>
        <taxon>Ascomycota</taxon>
        <taxon>Pezizomycotina</taxon>
        <taxon>Lecanoromycetes</taxon>
        <taxon>OSLEUM clade</taxon>
        <taxon>Lecanoromycetidae</taxon>
        <taxon>Lecanorales</taxon>
        <taxon>Lecanorineae</taxon>
        <taxon>Parmeliaceae</taxon>
        <taxon>Alectoria</taxon>
    </lineage>
</organism>
<evidence type="ECO:0000256" key="9">
    <source>
        <dbReference type="SAM" id="MobiDB-lite"/>
    </source>
</evidence>
<proteinExistence type="inferred from homology"/>
<gene>
    <name evidence="10" type="ORF">ALECFALPRED_010449</name>
</gene>
<evidence type="ECO:0000256" key="4">
    <source>
        <dbReference type="ARBA" id="ARBA00016009"/>
    </source>
</evidence>
<dbReference type="InterPro" id="IPR036504">
    <property type="entry name" value="CGI121/TPRKB_sf"/>
</dbReference>
<evidence type="ECO:0000256" key="2">
    <source>
        <dbReference type="ARBA" id="ARBA00005546"/>
    </source>
</evidence>
<evidence type="ECO:0000256" key="6">
    <source>
        <dbReference type="ARBA" id="ARBA00023242"/>
    </source>
</evidence>
<sequence length="233" mass="24137">MPFVQSLTLAHLPPDLAVHVALYTDVQNAPFLRDQLLRGNPDHEYALIDASVVPVFRAANDYLNGRLKSRNVHSEIVFSLGANNNIAQSLRTFGIAATTTNLVAIKLSTSPDITASTVSEHLAASVKGTAVEFSDAALAQTPDVGRIRKLYKLSGVVRGGAADDHKFGKRRRKDGSESEDGSSGGGGSDGDGDDGKGGGGGDTGGGGGGAEEGERRRELEGAILGLMALRGAV</sequence>
<keyword evidence="6 8" id="KW-0539">Nucleus</keyword>
<accession>A0A8H3J972</accession>
<dbReference type="PANTHER" id="PTHR15840:SF10">
    <property type="entry name" value="EKC_KEOPS COMPLEX SUBUNIT TPRKB"/>
    <property type="match status" value="1"/>
</dbReference>
<comment type="subcellular location">
    <subcellularLocation>
        <location evidence="1">Nucleus</location>
    </subcellularLocation>
</comment>
<evidence type="ECO:0000256" key="5">
    <source>
        <dbReference type="ARBA" id="ARBA00022694"/>
    </source>
</evidence>
<comment type="similarity">
    <text evidence="2 8">Belongs to the CGI121/TPRKB family.</text>
</comment>
<feature type="compositionally biased region" description="Gly residues" evidence="9">
    <location>
        <begin position="197"/>
        <end position="210"/>
    </location>
</feature>
<evidence type="ECO:0000256" key="1">
    <source>
        <dbReference type="ARBA" id="ARBA00004123"/>
    </source>
</evidence>
<protein>
    <recommendedName>
        <fullName evidence="4">EKC/KEOPS complex subunit CGI121</fullName>
    </recommendedName>
    <alternativeName>
        <fullName evidence="3">EKC/KEOPS complex subunit cgi121</fullName>
    </alternativeName>
</protein>
<dbReference type="Gene3D" id="3.30.2380.10">
    <property type="entry name" value="CGI121/TPRKB"/>
    <property type="match status" value="1"/>
</dbReference>
<dbReference type="GO" id="GO:0005829">
    <property type="term" value="C:cytosol"/>
    <property type="evidence" value="ECO:0007669"/>
    <property type="project" value="TreeGrafter"/>
</dbReference>
<dbReference type="AlphaFoldDB" id="A0A8H3J972"/>
<dbReference type="GO" id="GO:0005634">
    <property type="term" value="C:nucleus"/>
    <property type="evidence" value="ECO:0007669"/>
    <property type="project" value="UniProtKB-SubCell"/>
</dbReference>
<feature type="region of interest" description="Disordered" evidence="9">
    <location>
        <begin position="160"/>
        <end position="219"/>
    </location>
</feature>
<comment type="caution">
    <text evidence="10">The sequence shown here is derived from an EMBL/GenBank/DDBJ whole genome shotgun (WGS) entry which is preliminary data.</text>
</comment>